<dbReference type="EMBL" id="JTHE02000003">
    <property type="protein sequence ID" value="NEV66294.1"/>
    <property type="molecule type" value="Genomic_DNA"/>
</dbReference>
<evidence type="ECO:0000313" key="1">
    <source>
        <dbReference type="EMBL" id="NEV66294.1"/>
    </source>
</evidence>
<name>A0A0C1Y0J5_9CYAN</name>
<dbReference type="Pfam" id="PF16156">
    <property type="entry name" value="DUF4864"/>
    <property type="match status" value="1"/>
</dbReference>
<sequence>MSNEITNTDKEAIRRIIIAQIEAFKADDGIQAFLYAAPTIRQQFKSVGNFMRMVRGSYQAVYRPRSVLFGELNEMQGMPAQTVYLMAQTGEIVKAVYLMQQQPSKDWRIAGCFLMPMEEI</sequence>
<reference evidence="1" key="1">
    <citation type="submission" date="2014-11" db="EMBL/GenBank/DDBJ databases">
        <authorList>
            <person name="Malar M.C."/>
            <person name="Sen D."/>
            <person name="Tripathy S."/>
        </authorList>
    </citation>
    <scope>NUCLEOTIDE SEQUENCE</scope>
    <source>
        <strain evidence="1">BDU141951</strain>
    </source>
</reference>
<reference evidence="1" key="3">
    <citation type="submission" date="2020-02" db="EMBL/GenBank/DDBJ databases">
        <authorList>
            <person name="Sarangi A.N."/>
            <person name="Ghosh S."/>
            <person name="Mukherjee M."/>
            <person name="Tripathy S."/>
        </authorList>
    </citation>
    <scope>NUCLEOTIDE SEQUENCE</scope>
    <source>
        <strain evidence="1">BDU141951</strain>
    </source>
</reference>
<dbReference type="AlphaFoldDB" id="A0A0C1Y0J5"/>
<organism evidence="1">
    <name type="scientific">Lyngbya confervoides BDU141951</name>
    <dbReference type="NCBI Taxonomy" id="1574623"/>
    <lineage>
        <taxon>Bacteria</taxon>
        <taxon>Bacillati</taxon>
        <taxon>Cyanobacteriota</taxon>
        <taxon>Cyanophyceae</taxon>
        <taxon>Oscillatoriophycideae</taxon>
        <taxon>Oscillatoriales</taxon>
        <taxon>Microcoleaceae</taxon>
        <taxon>Lyngbya</taxon>
    </lineage>
</organism>
<comment type="caution">
    <text evidence="1">The sequence shown here is derived from an EMBL/GenBank/DDBJ whole genome shotgun (WGS) entry which is preliminary data.</text>
</comment>
<protein>
    <submittedName>
        <fullName evidence="1">DUF4864 domain-containing protein</fullName>
    </submittedName>
</protein>
<proteinExistence type="predicted"/>
<accession>A0A0C1Y0J5</accession>
<reference evidence="1" key="2">
    <citation type="journal article" date="2015" name="Genome Announc.">
        <title>Draft Genome Sequence of Filamentous Marine Cyanobacterium Lyngbya confervoides Strain BDU141951.</title>
        <authorList>
            <person name="Chandrababunaidu M.M."/>
            <person name="Sen D."/>
            <person name="Tripathy S."/>
        </authorList>
    </citation>
    <scope>NUCLEOTIDE SEQUENCE</scope>
    <source>
        <strain evidence="1">BDU141951</strain>
    </source>
</reference>
<gene>
    <name evidence="1" type="ORF">QQ91_004095</name>
</gene>
<dbReference type="InterPro" id="IPR032347">
    <property type="entry name" value="DUF4864"/>
</dbReference>